<dbReference type="GO" id="GO:0080188">
    <property type="term" value="P:gene silencing by siRNA-directed DNA methylation"/>
    <property type="evidence" value="ECO:0007669"/>
    <property type="project" value="InterPro"/>
</dbReference>
<dbReference type="InterPro" id="IPR005379">
    <property type="entry name" value="FDM1-5/IDN2_XH"/>
</dbReference>
<protein>
    <recommendedName>
        <fullName evidence="2">Factor of DNA methylation 1-5/IDN2 domain-containing protein</fullName>
    </recommendedName>
</protein>
<name>A0AAD8TH28_LOLMU</name>
<accession>A0AAD8TH28</accession>
<reference evidence="3" key="1">
    <citation type="submission" date="2023-07" db="EMBL/GenBank/DDBJ databases">
        <title>A chromosome-level genome assembly of Lolium multiflorum.</title>
        <authorList>
            <person name="Chen Y."/>
            <person name="Copetti D."/>
            <person name="Kolliker R."/>
            <person name="Studer B."/>
        </authorList>
    </citation>
    <scope>NUCLEOTIDE SEQUENCE</scope>
    <source>
        <strain evidence="3">02402/16</strain>
        <tissue evidence="3">Leaf</tissue>
    </source>
</reference>
<dbReference type="Proteomes" id="UP001231189">
    <property type="component" value="Unassembled WGS sequence"/>
</dbReference>
<sequence>MLLRRLPAEAHVAALAGRRPAAAEDARVHNSTLCSQDAQRDKQSAVNARNKHLETSFLYQNLRSELDRKMQQPFDDRSIKLKARYTELEEKSLNDALVSQKRKRSDELPRSELDSLMKKLADERSKLLDAISMLPEARHVEFDARSKQLHVRHMQLEARSMVLEDKSKRLDAKSKMTGARWKQTEARSAEFDARSKQLDARHFQLDARSVELEAKSSKLEARSTELEALAAQYEFERINLEQYKELRDKMHAMEVLNQALITQEREANDELKRVQKELLNESERLALLQNDREAMESLNQVLITKEVGSNNELQVVQKRLIDGLQKCSNRRANLGVKRMGELDLKAIANACRLDLSQEDAQVTCANLCSKWQNEISDPNWHPFRVVMVNGEWTGILSEDDAKLRMLKEENGEDMYTLVTKALLEINEYNPSGRYVVSELWNYKEGRKATLEEVIEFILKQWQSHKKKR</sequence>
<dbReference type="EMBL" id="JAUUTY010000002">
    <property type="protein sequence ID" value="KAK1682356.1"/>
    <property type="molecule type" value="Genomic_DNA"/>
</dbReference>
<gene>
    <name evidence="3" type="ORF">QYE76_043204</name>
</gene>
<keyword evidence="4" id="KW-1185">Reference proteome</keyword>
<evidence type="ECO:0000313" key="3">
    <source>
        <dbReference type="EMBL" id="KAK1682356.1"/>
    </source>
</evidence>
<dbReference type="AlphaFoldDB" id="A0AAD8TH28"/>
<evidence type="ECO:0000256" key="1">
    <source>
        <dbReference type="SAM" id="Coils"/>
    </source>
</evidence>
<dbReference type="Pfam" id="PF03469">
    <property type="entry name" value="XH"/>
    <property type="match status" value="1"/>
</dbReference>
<dbReference type="InterPro" id="IPR045177">
    <property type="entry name" value="FDM1-5/IDN2"/>
</dbReference>
<dbReference type="PANTHER" id="PTHR21596:SF73">
    <property type="entry name" value="FACTOR OF DNA METHYLATION 1-5_IDN2 DOMAIN-CONTAINING PROTEIN"/>
    <property type="match status" value="1"/>
</dbReference>
<feature type="coiled-coil region" evidence="1">
    <location>
        <begin position="209"/>
        <end position="298"/>
    </location>
</feature>
<dbReference type="PANTHER" id="PTHR21596">
    <property type="entry name" value="RIBONUCLEASE P SUBUNIT P38"/>
    <property type="match status" value="1"/>
</dbReference>
<organism evidence="3 4">
    <name type="scientific">Lolium multiflorum</name>
    <name type="common">Italian ryegrass</name>
    <name type="synonym">Lolium perenne subsp. multiflorum</name>
    <dbReference type="NCBI Taxonomy" id="4521"/>
    <lineage>
        <taxon>Eukaryota</taxon>
        <taxon>Viridiplantae</taxon>
        <taxon>Streptophyta</taxon>
        <taxon>Embryophyta</taxon>
        <taxon>Tracheophyta</taxon>
        <taxon>Spermatophyta</taxon>
        <taxon>Magnoliopsida</taxon>
        <taxon>Liliopsida</taxon>
        <taxon>Poales</taxon>
        <taxon>Poaceae</taxon>
        <taxon>BOP clade</taxon>
        <taxon>Pooideae</taxon>
        <taxon>Poodae</taxon>
        <taxon>Poeae</taxon>
        <taxon>Poeae Chloroplast Group 2 (Poeae type)</taxon>
        <taxon>Loliodinae</taxon>
        <taxon>Loliinae</taxon>
        <taxon>Lolium</taxon>
    </lineage>
</organism>
<proteinExistence type="predicted"/>
<keyword evidence="1" id="KW-0175">Coiled coil</keyword>
<evidence type="ECO:0000259" key="2">
    <source>
        <dbReference type="Pfam" id="PF03469"/>
    </source>
</evidence>
<comment type="caution">
    <text evidence="3">The sequence shown here is derived from an EMBL/GenBank/DDBJ whole genome shotgun (WGS) entry which is preliminary data.</text>
</comment>
<feature type="domain" description="Factor of DNA methylation 1-5/IDN2" evidence="2">
    <location>
        <begin position="337"/>
        <end position="467"/>
    </location>
</feature>
<evidence type="ECO:0000313" key="4">
    <source>
        <dbReference type="Proteomes" id="UP001231189"/>
    </source>
</evidence>